<sequence length="213" mass="24978">MLLTDFPNEIVCKIAEYLPFDDLLQLEVVNKQFYIIIKTFIWPEKDTFDHNSIVKRHKLNDKSIKLIFSRTPTIQTLDLSAYHSTLTYQVTSTFNMIPKLCSLNLSYIRLTNNSLRTIARYCPLLEKIIFKECFCNSIVEKGLEILFKKCQNIKYLDFSGNDKLNGESFGHLPFGIINIKLENCFNVHPNVIENFYNNHQQWPNLQLPLFSDE</sequence>
<dbReference type="WBParaSite" id="PS1159_v2.g17117.t1">
    <property type="protein sequence ID" value="PS1159_v2.g17117.t1"/>
    <property type="gene ID" value="PS1159_v2.g17117"/>
</dbReference>
<evidence type="ECO:0000313" key="2">
    <source>
        <dbReference type="WBParaSite" id="PS1159_v2.g17117.t1"/>
    </source>
</evidence>
<accession>A0AC35FGH6</accession>
<proteinExistence type="predicted"/>
<evidence type="ECO:0000313" key="1">
    <source>
        <dbReference type="Proteomes" id="UP000887580"/>
    </source>
</evidence>
<name>A0AC35FGH6_9BILA</name>
<protein>
    <submittedName>
        <fullName evidence="2">F-box domain-containing protein</fullName>
    </submittedName>
</protein>
<reference evidence="2" key="1">
    <citation type="submission" date="2022-11" db="UniProtKB">
        <authorList>
            <consortium name="WormBaseParasite"/>
        </authorList>
    </citation>
    <scope>IDENTIFICATION</scope>
</reference>
<dbReference type="Proteomes" id="UP000887580">
    <property type="component" value="Unplaced"/>
</dbReference>
<organism evidence="1 2">
    <name type="scientific">Panagrolaimus sp. PS1159</name>
    <dbReference type="NCBI Taxonomy" id="55785"/>
    <lineage>
        <taxon>Eukaryota</taxon>
        <taxon>Metazoa</taxon>
        <taxon>Ecdysozoa</taxon>
        <taxon>Nematoda</taxon>
        <taxon>Chromadorea</taxon>
        <taxon>Rhabditida</taxon>
        <taxon>Tylenchina</taxon>
        <taxon>Panagrolaimomorpha</taxon>
        <taxon>Panagrolaimoidea</taxon>
        <taxon>Panagrolaimidae</taxon>
        <taxon>Panagrolaimus</taxon>
    </lineage>
</organism>